<dbReference type="SUPFAM" id="SSF56954">
    <property type="entry name" value="Outer membrane efflux proteins (OEP)"/>
    <property type="match status" value="1"/>
</dbReference>
<dbReference type="PANTHER" id="PTHR30026:SF20">
    <property type="entry name" value="OUTER MEMBRANE PROTEIN TOLC"/>
    <property type="match status" value="1"/>
</dbReference>
<organism evidence="9 10">
    <name type="scientific">Chitinophaga parva</name>
    <dbReference type="NCBI Taxonomy" id="2169414"/>
    <lineage>
        <taxon>Bacteria</taxon>
        <taxon>Pseudomonadati</taxon>
        <taxon>Bacteroidota</taxon>
        <taxon>Chitinophagia</taxon>
        <taxon>Chitinophagales</taxon>
        <taxon>Chitinophagaceae</taxon>
        <taxon>Chitinophaga</taxon>
    </lineage>
</organism>
<comment type="subcellular location">
    <subcellularLocation>
        <location evidence="1">Cell outer membrane</location>
    </subcellularLocation>
</comment>
<feature type="chain" id="PRO_5015544471" evidence="8">
    <location>
        <begin position="24"/>
        <end position="446"/>
    </location>
</feature>
<evidence type="ECO:0000313" key="9">
    <source>
        <dbReference type="EMBL" id="PUZ26229.1"/>
    </source>
</evidence>
<dbReference type="RefSeq" id="WP_108688067.1">
    <property type="nucleotide sequence ID" value="NZ_QCYK01000002.1"/>
</dbReference>
<reference evidence="9 10" key="1">
    <citation type="submission" date="2018-04" db="EMBL/GenBank/DDBJ databases">
        <title>Chitinophaga fuyangensis sp. nov., isolated from soil in a chemical factory.</title>
        <authorList>
            <person name="Chen K."/>
        </authorList>
    </citation>
    <scope>NUCLEOTIDE SEQUENCE [LARGE SCALE GENOMIC DNA]</scope>
    <source>
        <strain evidence="9 10">LY-1</strain>
    </source>
</reference>
<evidence type="ECO:0000256" key="3">
    <source>
        <dbReference type="ARBA" id="ARBA00022448"/>
    </source>
</evidence>
<evidence type="ECO:0000256" key="8">
    <source>
        <dbReference type="SAM" id="SignalP"/>
    </source>
</evidence>
<keyword evidence="6" id="KW-0472">Membrane</keyword>
<evidence type="ECO:0000256" key="1">
    <source>
        <dbReference type="ARBA" id="ARBA00004442"/>
    </source>
</evidence>
<dbReference type="OrthoDB" id="367883at2"/>
<keyword evidence="10" id="KW-1185">Reference proteome</keyword>
<evidence type="ECO:0000256" key="6">
    <source>
        <dbReference type="ARBA" id="ARBA00023136"/>
    </source>
</evidence>
<comment type="similarity">
    <text evidence="2">Belongs to the outer membrane factor (OMF) (TC 1.B.17) family.</text>
</comment>
<comment type="caution">
    <text evidence="9">The sequence shown here is derived from an EMBL/GenBank/DDBJ whole genome shotgun (WGS) entry which is preliminary data.</text>
</comment>
<dbReference type="AlphaFoldDB" id="A0A2T7BIV9"/>
<evidence type="ECO:0000256" key="5">
    <source>
        <dbReference type="ARBA" id="ARBA00022692"/>
    </source>
</evidence>
<keyword evidence="4" id="KW-1134">Transmembrane beta strand</keyword>
<name>A0A2T7BIV9_9BACT</name>
<dbReference type="EMBL" id="QCYK01000002">
    <property type="protein sequence ID" value="PUZ26229.1"/>
    <property type="molecule type" value="Genomic_DNA"/>
</dbReference>
<accession>A0A2T7BIV9</accession>
<evidence type="ECO:0000256" key="7">
    <source>
        <dbReference type="ARBA" id="ARBA00023237"/>
    </source>
</evidence>
<evidence type="ECO:0000256" key="2">
    <source>
        <dbReference type="ARBA" id="ARBA00007613"/>
    </source>
</evidence>
<keyword evidence="8" id="KW-0732">Signal</keyword>
<dbReference type="InterPro" id="IPR003423">
    <property type="entry name" value="OMP_efflux"/>
</dbReference>
<dbReference type="Pfam" id="PF02321">
    <property type="entry name" value="OEP"/>
    <property type="match status" value="2"/>
</dbReference>
<evidence type="ECO:0000313" key="10">
    <source>
        <dbReference type="Proteomes" id="UP000244450"/>
    </source>
</evidence>
<dbReference type="GO" id="GO:0015288">
    <property type="term" value="F:porin activity"/>
    <property type="evidence" value="ECO:0007669"/>
    <property type="project" value="TreeGrafter"/>
</dbReference>
<gene>
    <name evidence="9" type="ORF">DCC81_18560</name>
</gene>
<dbReference type="GO" id="GO:0009279">
    <property type="term" value="C:cell outer membrane"/>
    <property type="evidence" value="ECO:0007669"/>
    <property type="project" value="UniProtKB-SubCell"/>
</dbReference>
<dbReference type="GO" id="GO:1990281">
    <property type="term" value="C:efflux pump complex"/>
    <property type="evidence" value="ECO:0007669"/>
    <property type="project" value="TreeGrafter"/>
</dbReference>
<dbReference type="PANTHER" id="PTHR30026">
    <property type="entry name" value="OUTER MEMBRANE PROTEIN TOLC"/>
    <property type="match status" value="1"/>
</dbReference>
<keyword evidence="5" id="KW-0812">Transmembrane</keyword>
<proteinExistence type="inferred from homology"/>
<protein>
    <submittedName>
        <fullName evidence="9">Transporter</fullName>
    </submittedName>
</protein>
<evidence type="ECO:0000256" key="4">
    <source>
        <dbReference type="ARBA" id="ARBA00022452"/>
    </source>
</evidence>
<dbReference type="Gene3D" id="1.20.1600.10">
    <property type="entry name" value="Outer membrane efflux proteins (OEP)"/>
    <property type="match status" value="1"/>
</dbReference>
<keyword evidence="7" id="KW-0998">Cell outer membrane</keyword>
<feature type="signal peptide" evidence="8">
    <location>
        <begin position="1"/>
        <end position="23"/>
    </location>
</feature>
<dbReference type="Proteomes" id="UP000244450">
    <property type="component" value="Unassembled WGS sequence"/>
</dbReference>
<dbReference type="GO" id="GO:0015562">
    <property type="term" value="F:efflux transmembrane transporter activity"/>
    <property type="evidence" value="ECO:0007669"/>
    <property type="project" value="InterPro"/>
</dbReference>
<dbReference type="InterPro" id="IPR051906">
    <property type="entry name" value="TolC-like"/>
</dbReference>
<keyword evidence="3" id="KW-0813">Transport</keyword>
<sequence length="446" mass="50315">MKRAIMSVLSVMSVLAFHFRAQAQTTTTDSLLATASVHDCVQYALQHQPAVKQAQIDESITDRQVKSKLADWYPQVNATASLQHYFQVPKANFNGQVIRQGVTNTSTLGAGLTQNIFNRDVLLASNTAKTVRLQARQNTANTQISTIADVSKAYYDVLLTQRQIQVLVEDTIRLARSLRDAYNQYQGGVVDKVDYKQAQISLNNARAQLKSAGELLSAKYAFLKQVMGYPETGTLSLVYDSVAMLQQATTLDTSTQVVYENRIEYQLEQTTRQLLQAEVRYNKQAFLPTLSAYANYNLAYFNEQFGKLYSADYPNSYAGLQLAIPIFQGTKRTQNIRIAELQLKRSDWDLAQLREQINTEYTQAMATYRGNLNDFYTLKENVDLANDVYSTVNLQYREGVKTYLDVIVAESDLRTAQLNYFNALYNVLVAKVDLQKSVGTLTPQTF</sequence>